<protein>
    <recommendedName>
        <fullName evidence="4">Trehalase</fullName>
        <ecNumber evidence="3">3.2.1.28</ecNumber>
    </recommendedName>
    <alternativeName>
        <fullName evidence="8">Alpha,alpha-trehalase</fullName>
    </alternativeName>
    <alternativeName>
        <fullName evidence="9">Alpha,alpha-trehalose glucohydrolase</fullName>
    </alternativeName>
</protein>
<evidence type="ECO:0000256" key="1">
    <source>
        <dbReference type="ARBA" id="ARBA00001576"/>
    </source>
</evidence>
<evidence type="ECO:0000256" key="5">
    <source>
        <dbReference type="ARBA" id="ARBA00022801"/>
    </source>
</evidence>
<comment type="catalytic activity">
    <reaction evidence="1">
        <text>alpha,alpha-trehalose + H2O = alpha-D-glucose + beta-D-glucose</text>
        <dbReference type="Rhea" id="RHEA:32675"/>
        <dbReference type="ChEBI" id="CHEBI:15377"/>
        <dbReference type="ChEBI" id="CHEBI:15903"/>
        <dbReference type="ChEBI" id="CHEBI:16551"/>
        <dbReference type="ChEBI" id="CHEBI:17925"/>
        <dbReference type="EC" id="3.2.1.28"/>
    </reaction>
</comment>
<evidence type="ECO:0000256" key="2">
    <source>
        <dbReference type="ARBA" id="ARBA00006188"/>
    </source>
</evidence>
<dbReference type="PANTHER" id="PTHR31616:SF0">
    <property type="entry name" value="GLUCAN 1,4-ALPHA-GLUCOSIDASE"/>
    <property type="match status" value="1"/>
</dbReference>
<evidence type="ECO:0000259" key="12">
    <source>
        <dbReference type="Pfam" id="PF00723"/>
    </source>
</evidence>
<proteinExistence type="inferred from homology"/>
<feature type="domain" description="GH15-like" evidence="12">
    <location>
        <begin position="223"/>
        <end position="594"/>
    </location>
</feature>
<dbReference type="AlphaFoldDB" id="A0A1E7M177"/>
<dbReference type="RefSeq" id="WP_070199840.1">
    <property type="nucleotide sequence ID" value="NZ_LJGZ01000005.1"/>
</dbReference>
<reference evidence="14 15" key="1">
    <citation type="journal article" date="2016" name="Front. Microbiol.">
        <title>Comparative Genomics Analysis of Streptomyces Species Reveals Their Adaptation to the Marine Environment and Their Diversity at the Genomic Level.</title>
        <authorList>
            <person name="Tian X."/>
            <person name="Zhang Z."/>
            <person name="Yang T."/>
            <person name="Chen M."/>
            <person name="Li J."/>
            <person name="Chen F."/>
            <person name="Yang J."/>
            <person name="Li W."/>
            <person name="Zhang B."/>
            <person name="Zhang Z."/>
            <person name="Wu J."/>
            <person name="Zhang C."/>
            <person name="Long L."/>
            <person name="Xiao J."/>
        </authorList>
    </citation>
    <scope>NUCLEOTIDE SEQUENCE [LARGE SCALE GENOMIC DNA]</scope>
    <source>
        <strain evidence="14 15">SCSIO M10372</strain>
    </source>
</reference>
<comment type="pathway">
    <text evidence="11">Glycan degradation; trehalose degradation; D-glucose from alpha,alpha-trehalose: step 1/1.</text>
</comment>
<dbReference type="GO" id="GO:0004555">
    <property type="term" value="F:alpha,alpha-trehalase activity"/>
    <property type="evidence" value="ECO:0007669"/>
    <property type="project" value="UniProtKB-EC"/>
</dbReference>
<dbReference type="GO" id="GO:0005993">
    <property type="term" value="P:trehalose catabolic process"/>
    <property type="evidence" value="ECO:0007669"/>
    <property type="project" value="UniProtKB-ARBA"/>
</dbReference>
<dbReference type="OrthoDB" id="3902805at2"/>
<comment type="similarity">
    <text evidence="2">Belongs to the glycosyl hydrolase 15 family.</text>
</comment>
<evidence type="ECO:0000256" key="6">
    <source>
        <dbReference type="ARBA" id="ARBA00023277"/>
    </source>
</evidence>
<dbReference type="InterPro" id="IPR012341">
    <property type="entry name" value="6hp_glycosidase-like_sf"/>
</dbReference>
<dbReference type="EC" id="3.2.1.28" evidence="3"/>
<evidence type="ECO:0000256" key="7">
    <source>
        <dbReference type="ARBA" id="ARBA00023295"/>
    </source>
</evidence>
<dbReference type="Pfam" id="PF19291">
    <property type="entry name" value="TREH_N"/>
    <property type="match status" value="1"/>
</dbReference>
<dbReference type="PANTHER" id="PTHR31616">
    <property type="entry name" value="TREHALASE"/>
    <property type="match status" value="1"/>
</dbReference>
<comment type="cofactor">
    <cofactor evidence="10">
        <name>phosphate</name>
        <dbReference type="ChEBI" id="CHEBI:43474"/>
    </cofactor>
</comment>
<dbReference type="SUPFAM" id="SSF48208">
    <property type="entry name" value="Six-hairpin glycosidases"/>
    <property type="match status" value="1"/>
</dbReference>
<organism evidence="14 15">
    <name type="scientific">Streptomyces nanshensis</name>
    <dbReference type="NCBI Taxonomy" id="518642"/>
    <lineage>
        <taxon>Bacteria</taxon>
        <taxon>Bacillati</taxon>
        <taxon>Actinomycetota</taxon>
        <taxon>Actinomycetes</taxon>
        <taxon>Kitasatosporales</taxon>
        <taxon>Streptomycetaceae</taxon>
        <taxon>Streptomyces</taxon>
    </lineage>
</organism>
<sequence length="616" mass="66835">MPPLIEDHALVGDLHTAALIHLRGSVTWQAFPAFDSPAAFASLVGTPEHGSWDLCPTAPDARVRRRYLPGTLVLETTWTTHDGQARVLDFMPTRAPGSGNPQLIRVIQGVHGDVPMSSRMLIRFSYGKITPRLVRHPHQFGGDRYAALAGPDSLYLDASTPLSAHADGSIEAAFRVRAEEQQVFALSWQPSHLPAPPRPDPAAALASTLSFWSDWSARSTYTGPYQEAVHRSLIVLKALTYAPTGGMVAAPTTSLPEEIGGVRNWDYRYTWLRDAAIALGVLALSGYLEEAAAWRDWLARAVAGDPATVQIMYSIKGDRDLPESTLPHLPGYEGSWPVRVGNGAAHQPQLDVFGEVLDAFHLAEEAGLAPCDDAFALQSALLTQVEARWHLPDAGIWEGRGPVRHFVHSKVMGWVAADRMVRRIESGRATGPVEEWRQLRDAIHADVCAQGYDPVRNTFTQSYGSTALDASLLLIPLVGFLPPDDKRVIGTIEAIQRELSTGDDGLILRYRTTGDEIGADGLAGDEGAFLACSFWLVEALTIIGRTAEASVLFEKLLALANDVGLLAEEYDCLARRQLGNFPQAFSHFALVAAALRLASEEKTAARDEALGLDTAA</sequence>
<dbReference type="InterPro" id="IPR045582">
    <property type="entry name" value="Trehalase-like_N"/>
</dbReference>
<evidence type="ECO:0000256" key="11">
    <source>
        <dbReference type="ARBA" id="ARBA00060615"/>
    </source>
</evidence>
<evidence type="ECO:0000313" key="14">
    <source>
        <dbReference type="EMBL" id="OEV22136.1"/>
    </source>
</evidence>
<dbReference type="FunFam" id="1.50.10.10:FF:000005">
    <property type="entry name" value="Glycosyl hydrolase, glucoamylase"/>
    <property type="match status" value="1"/>
</dbReference>
<evidence type="ECO:0000256" key="8">
    <source>
        <dbReference type="ARBA" id="ARBA00030473"/>
    </source>
</evidence>
<evidence type="ECO:0000256" key="10">
    <source>
        <dbReference type="ARBA" id="ARBA00053030"/>
    </source>
</evidence>
<evidence type="ECO:0000256" key="4">
    <source>
        <dbReference type="ARBA" id="ARBA00019905"/>
    </source>
</evidence>
<dbReference type="InterPro" id="IPR008928">
    <property type="entry name" value="6-hairpin_glycosidase_sf"/>
</dbReference>
<keyword evidence="5" id="KW-0378">Hydrolase</keyword>
<name>A0A1E7M177_9ACTN</name>
<accession>A0A1E7M177</accession>
<keyword evidence="15" id="KW-1185">Reference proteome</keyword>
<feature type="domain" description="Trehalase-like N-terminal" evidence="13">
    <location>
        <begin position="3"/>
        <end position="133"/>
    </location>
</feature>
<keyword evidence="7" id="KW-0326">Glycosidase</keyword>
<evidence type="ECO:0000256" key="9">
    <source>
        <dbReference type="ARBA" id="ARBA00031637"/>
    </source>
</evidence>
<evidence type="ECO:0000313" key="15">
    <source>
        <dbReference type="Proteomes" id="UP000175971"/>
    </source>
</evidence>
<comment type="caution">
    <text evidence="14">The sequence shown here is derived from an EMBL/GenBank/DDBJ whole genome shotgun (WGS) entry which is preliminary data.</text>
</comment>
<dbReference type="EMBL" id="LJGZ01000005">
    <property type="protein sequence ID" value="OEV22136.1"/>
    <property type="molecule type" value="Genomic_DNA"/>
</dbReference>
<dbReference type="PATRIC" id="fig|518642.7.peg.6308"/>
<dbReference type="Gene3D" id="1.50.10.10">
    <property type="match status" value="1"/>
</dbReference>
<evidence type="ECO:0000259" key="13">
    <source>
        <dbReference type="Pfam" id="PF19291"/>
    </source>
</evidence>
<dbReference type="InterPro" id="IPR011613">
    <property type="entry name" value="GH15-like"/>
</dbReference>
<keyword evidence="6" id="KW-0119">Carbohydrate metabolism</keyword>
<evidence type="ECO:0000256" key="3">
    <source>
        <dbReference type="ARBA" id="ARBA00012757"/>
    </source>
</evidence>
<dbReference type="Pfam" id="PF00723">
    <property type="entry name" value="Glyco_hydro_15"/>
    <property type="match status" value="1"/>
</dbReference>
<gene>
    <name evidence="14" type="ORF">AN221_04335</name>
</gene>
<dbReference type="Proteomes" id="UP000175971">
    <property type="component" value="Unassembled WGS sequence"/>
</dbReference>